<evidence type="ECO:0000256" key="1">
    <source>
        <dbReference type="SAM" id="Phobius"/>
    </source>
</evidence>
<feature type="transmembrane region" description="Helical" evidence="1">
    <location>
        <begin position="148"/>
        <end position="170"/>
    </location>
</feature>
<dbReference type="RefSeq" id="WP_354465484.1">
    <property type="nucleotide sequence ID" value="NZ_JBEPMM010000001.1"/>
</dbReference>
<feature type="transmembrane region" description="Helical" evidence="1">
    <location>
        <begin position="119"/>
        <end position="136"/>
    </location>
</feature>
<keyword evidence="4" id="KW-1185">Reference proteome</keyword>
<feature type="transmembrane region" description="Helical" evidence="1">
    <location>
        <begin position="69"/>
        <end position="89"/>
    </location>
</feature>
<evidence type="ECO:0000313" key="4">
    <source>
        <dbReference type="Proteomes" id="UP001549145"/>
    </source>
</evidence>
<protein>
    <submittedName>
        <fullName evidence="3">Urease accessory protein</fullName>
    </submittedName>
</protein>
<comment type="caution">
    <text evidence="3">The sequence shown here is derived from an EMBL/GenBank/DDBJ whole genome shotgun (WGS) entry which is preliminary data.</text>
</comment>
<evidence type="ECO:0000313" key="3">
    <source>
        <dbReference type="EMBL" id="MET3691114.1"/>
    </source>
</evidence>
<proteinExistence type="predicted"/>
<organism evidence="3 4">
    <name type="scientific">Methylobacterium goesingense</name>
    <dbReference type="NCBI Taxonomy" id="243690"/>
    <lineage>
        <taxon>Bacteria</taxon>
        <taxon>Pseudomonadati</taxon>
        <taxon>Pseudomonadota</taxon>
        <taxon>Alphaproteobacteria</taxon>
        <taxon>Hyphomicrobiales</taxon>
        <taxon>Methylobacteriaceae</taxon>
        <taxon>Methylobacterium</taxon>
    </lineage>
</organism>
<gene>
    <name evidence="3" type="ORF">ABID43_000633</name>
</gene>
<feature type="chain" id="PRO_5045964434" evidence="2">
    <location>
        <begin position="28"/>
        <end position="201"/>
    </location>
</feature>
<keyword evidence="1" id="KW-0472">Membrane</keyword>
<dbReference type="PIRSF" id="PIRSF016919">
    <property type="entry name" value="HupE_UreJ"/>
    <property type="match status" value="1"/>
</dbReference>
<dbReference type="Pfam" id="PF04955">
    <property type="entry name" value="HupE_UreJ"/>
    <property type="match status" value="1"/>
</dbReference>
<name>A0ABV2KZX2_9HYPH</name>
<feature type="transmembrane region" description="Helical" evidence="1">
    <location>
        <begin position="182"/>
        <end position="200"/>
    </location>
</feature>
<feature type="transmembrane region" description="Helical" evidence="1">
    <location>
        <begin position="43"/>
        <end position="62"/>
    </location>
</feature>
<keyword evidence="1" id="KW-0812">Transmembrane</keyword>
<feature type="signal peptide" evidence="2">
    <location>
        <begin position="1"/>
        <end position="27"/>
    </location>
</feature>
<dbReference type="EMBL" id="JBEPMM010000001">
    <property type="protein sequence ID" value="MET3691114.1"/>
    <property type="molecule type" value="Genomic_DNA"/>
</dbReference>
<evidence type="ECO:0000256" key="2">
    <source>
        <dbReference type="SAM" id="SignalP"/>
    </source>
</evidence>
<keyword evidence="2" id="KW-0732">Signal</keyword>
<keyword evidence="1" id="KW-1133">Transmembrane helix</keyword>
<dbReference type="InterPro" id="IPR007038">
    <property type="entry name" value="HupE_UreJ"/>
</dbReference>
<sequence>MTPRLASLPARVALAATSVLVATPALAHPGHEAASGFTEGFLHPLSGLDHVLAMVAVGLIAARIGGRALLLVPVAFVGMMVLGGALGVAGIELPFVEIGIALSVVVLGAALALRPALPVAAAMLLVGAFAVFHGHAHGAEMPEAASGLAYGAGFVGATALLHAVGLGLGLSTERLARSLPALRVAGAGLAVAGLGLLTAAL</sequence>
<reference evidence="3 4" key="1">
    <citation type="submission" date="2024-06" db="EMBL/GenBank/DDBJ databases">
        <title>Genomic Encyclopedia of Type Strains, Phase IV (KMG-IV): sequencing the most valuable type-strain genomes for metagenomic binning, comparative biology and taxonomic classification.</title>
        <authorList>
            <person name="Goeker M."/>
        </authorList>
    </citation>
    <scope>NUCLEOTIDE SEQUENCE [LARGE SCALE GENOMIC DNA]</scope>
    <source>
        <strain evidence="3 4">DSM 21331</strain>
    </source>
</reference>
<dbReference type="Proteomes" id="UP001549145">
    <property type="component" value="Unassembled WGS sequence"/>
</dbReference>
<feature type="transmembrane region" description="Helical" evidence="1">
    <location>
        <begin position="95"/>
        <end position="112"/>
    </location>
</feature>
<accession>A0ABV2KZX2</accession>